<dbReference type="GO" id="GO:0051536">
    <property type="term" value="F:iron-sulfur cluster binding"/>
    <property type="evidence" value="ECO:0007669"/>
    <property type="project" value="UniProtKB-KW"/>
</dbReference>
<dbReference type="EMBL" id="JBHUDL010000005">
    <property type="protein sequence ID" value="MFD1632790.1"/>
    <property type="molecule type" value="Genomic_DNA"/>
</dbReference>
<dbReference type="InterPro" id="IPR037207">
    <property type="entry name" value="Nuop51_4Fe4S-bd_sf"/>
</dbReference>
<sequence length="468" mass="49287">MSTSDTIVEVGSTGFTTIEPLVMVTRNGTTSFYPQCSSAKLEDIVSAVNETGDVTAAEPDATVDHDPETSQLPVPEGIGLEPGVRDVTGACGWRRPTSPADHKAAGGFVEPDPEAVFDLGDQLRGRGWGDLCHDSSLTETWEAVRAGDGEKTIVVNAQGPDADKLLLGSAPFEVLDGAVALAHAVGGDQVVVYTSTENRHTIETVREAVSAYPDLSLPVDIATGPAEHRAAEPTMALEAIEGNHRLEARIGPPGPESAGLHGQPTLVHTPRTLAHLSVAFRHGEPRNTRMVTVRGDVEAPATVEVPETGTLKTAVDAVKLTGEFKAASVGGQFGGITDDLDIGVDPAALSEANLGTEGVVHLLADERCVVKFVGQRTRYAAEENCGRCVPCREGTTQLADLLRDVYDGTYEPSKMRELTTVMETSSICAFGVEAGRPARTAVAEFEAEFEAHADGRCPAGSCLETLEV</sequence>
<evidence type="ECO:0000256" key="1">
    <source>
        <dbReference type="ARBA" id="ARBA00022723"/>
    </source>
</evidence>
<dbReference type="SUPFAM" id="SSF142019">
    <property type="entry name" value="Nqo1 FMN-binding domain-like"/>
    <property type="match status" value="1"/>
</dbReference>
<dbReference type="AlphaFoldDB" id="A0ABD6CUS1"/>
<dbReference type="SUPFAM" id="SSF140490">
    <property type="entry name" value="Nqo1C-terminal domain-like"/>
    <property type="match status" value="1"/>
</dbReference>
<reference evidence="5 6" key="1">
    <citation type="journal article" date="2019" name="Int. J. Syst. Evol. Microbiol.">
        <title>The Global Catalogue of Microorganisms (GCM) 10K type strain sequencing project: providing services to taxonomists for standard genome sequencing and annotation.</title>
        <authorList>
            <consortium name="The Broad Institute Genomics Platform"/>
            <consortium name="The Broad Institute Genome Sequencing Center for Infectious Disease"/>
            <person name="Wu L."/>
            <person name="Ma J."/>
        </authorList>
    </citation>
    <scope>NUCLEOTIDE SEQUENCE [LARGE SCALE GENOMIC DNA]</scope>
    <source>
        <strain evidence="5 6">CGMCC 1.10594</strain>
    </source>
</reference>
<keyword evidence="3" id="KW-0411">Iron-sulfur</keyword>
<gene>
    <name evidence="5" type="ORF">ACFSBJ_03410</name>
</gene>
<dbReference type="RefSeq" id="WP_256406557.1">
    <property type="nucleotide sequence ID" value="NZ_CP187152.1"/>
</dbReference>
<dbReference type="InterPro" id="IPR037225">
    <property type="entry name" value="Nuo51_FMN-bd_sf"/>
</dbReference>
<dbReference type="SMART" id="SM00928">
    <property type="entry name" value="NADH_4Fe-4S"/>
    <property type="match status" value="1"/>
</dbReference>
<dbReference type="GO" id="GO:0046872">
    <property type="term" value="F:metal ion binding"/>
    <property type="evidence" value="ECO:0007669"/>
    <property type="project" value="UniProtKB-KW"/>
</dbReference>
<evidence type="ECO:0000259" key="4">
    <source>
        <dbReference type="SMART" id="SM00928"/>
    </source>
</evidence>
<dbReference type="Pfam" id="PF10589">
    <property type="entry name" value="NADH_4Fe-4S"/>
    <property type="match status" value="1"/>
</dbReference>
<dbReference type="Gene3D" id="3.10.20.600">
    <property type="match status" value="1"/>
</dbReference>
<comment type="caution">
    <text evidence="5">The sequence shown here is derived from an EMBL/GenBank/DDBJ whole genome shotgun (WGS) entry which is preliminary data.</text>
</comment>
<dbReference type="PANTHER" id="PTHR43578">
    <property type="entry name" value="NADH-QUINONE OXIDOREDUCTASE SUBUNIT F"/>
    <property type="match status" value="1"/>
</dbReference>
<dbReference type="InterPro" id="IPR019575">
    <property type="entry name" value="Nuop51_4Fe4S-bd"/>
</dbReference>
<protein>
    <submittedName>
        <fullName evidence="5">NADH-ubiquinone oxidoreductase-F iron-sulfur binding region domain-containing protein</fullName>
    </submittedName>
</protein>
<dbReference type="PANTHER" id="PTHR43578:SF3">
    <property type="entry name" value="NADH-QUINONE OXIDOREDUCTASE SUBUNIT F"/>
    <property type="match status" value="1"/>
</dbReference>
<dbReference type="Gene3D" id="1.20.1440.230">
    <property type="entry name" value="NADH-ubiquinone oxidoreductase 51kDa subunit, iron-sulphur binding domain"/>
    <property type="match status" value="1"/>
</dbReference>
<evidence type="ECO:0000313" key="6">
    <source>
        <dbReference type="Proteomes" id="UP001597075"/>
    </source>
</evidence>
<feature type="domain" description="NADH-ubiquinone oxidoreductase 51kDa subunit iron-sulphur binding" evidence="4">
    <location>
        <begin position="370"/>
        <end position="415"/>
    </location>
</feature>
<name>A0ABD6CUS1_9EURY</name>
<organism evidence="5 6">
    <name type="scientific">Haloplanus ruber</name>
    <dbReference type="NCBI Taxonomy" id="869892"/>
    <lineage>
        <taxon>Archaea</taxon>
        <taxon>Methanobacteriati</taxon>
        <taxon>Methanobacteriota</taxon>
        <taxon>Stenosarchaea group</taxon>
        <taxon>Halobacteria</taxon>
        <taxon>Halobacteriales</taxon>
        <taxon>Haloferacaceae</taxon>
        <taxon>Haloplanus</taxon>
    </lineage>
</organism>
<dbReference type="Proteomes" id="UP001597075">
    <property type="component" value="Unassembled WGS sequence"/>
</dbReference>
<keyword evidence="6" id="KW-1185">Reference proteome</keyword>
<evidence type="ECO:0000256" key="3">
    <source>
        <dbReference type="ARBA" id="ARBA00023014"/>
    </source>
</evidence>
<evidence type="ECO:0000313" key="5">
    <source>
        <dbReference type="EMBL" id="MFD1632790.1"/>
    </source>
</evidence>
<accession>A0ABD6CUS1</accession>
<keyword evidence="1" id="KW-0479">Metal-binding</keyword>
<evidence type="ECO:0000256" key="2">
    <source>
        <dbReference type="ARBA" id="ARBA00023004"/>
    </source>
</evidence>
<proteinExistence type="predicted"/>
<dbReference type="Gene3D" id="3.40.50.11540">
    <property type="entry name" value="NADH-ubiquinone oxidoreductase 51kDa subunit"/>
    <property type="match status" value="1"/>
</dbReference>
<keyword evidence="2" id="KW-0408">Iron</keyword>